<feature type="region of interest" description="Disordered" evidence="2">
    <location>
        <begin position="178"/>
        <end position="214"/>
    </location>
</feature>
<organism evidence="3 4">
    <name type="scientific">Madurella fahalii</name>
    <dbReference type="NCBI Taxonomy" id="1157608"/>
    <lineage>
        <taxon>Eukaryota</taxon>
        <taxon>Fungi</taxon>
        <taxon>Dikarya</taxon>
        <taxon>Ascomycota</taxon>
        <taxon>Pezizomycotina</taxon>
        <taxon>Sordariomycetes</taxon>
        <taxon>Sordariomycetidae</taxon>
        <taxon>Sordariales</taxon>
        <taxon>Sordariales incertae sedis</taxon>
        <taxon>Madurella</taxon>
    </lineage>
</organism>
<keyword evidence="4" id="KW-1185">Reference proteome</keyword>
<reference evidence="3 4" key="1">
    <citation type="submission" date="2024-09" db="EMBL/GenBank/DDBJ databases">
        <title>Itraconazole resistance in Madurella fahalii resulting from another homologue of gene encoding cytochrome P450 14-alpha sterol demethylase (CYP51).</title>
        <authorList>
            <person name="Yoshioka I."/>
            <person name="Fahal A.H."/>
            <person name="Kaneko S."/>
            <person name="Yaguchi T."/>
        </authorList>
    </citation>
    <scope>NUCLEOTIDE SEQUENCE [LARGE SCALE GENOMIC DNA]</scope>
    <source>
        <strain evidence="3 4">IFM 68171</strain>
    </source>
</reference>
<evidence type="ECO:0000256" key="2">
    <source>
        <dbReference type="SAM" id="MobiDB-lite"/>
    </source>
</evidence>
<dbReference type="GeneID" id="98178649"/>
<sequence length="378" mass="38055">MYSKIAVVAAVLASVEARFGQEGAVQGVISALGNFGEAGQAATLAGASPGVLLGGANACAKLQLADQIVATLGNDAEVIAAAAALVAAEKNFNPFASAIPTICSDPSLPVTPELRGIVPLVDPAVLGSDVENANSASSLNNPFNADGLSVAEVAIANGFSNFTLQDLDGNTAAAPAGGNAGNGNAGNGNAGNVDNGNNNNNNNNNNNGNNNNCGAVRTLTTVVVAAPTAAPVDNNNNNGNNNNNNNNNGNNNNNNNGNNNNNAGNNNGQQSSIGGLDFGLCVPTIKFVGGLNGRPATEFTFQAIDEKIAANQQEALNPNIITNRICDELTNICEANDAAKAACEEAQAEIQALGTRDATTAETWNELLGFAGVDVSQN</sequence>
<gene>
    <name evidence="3" type="ORF">MFIFM68171_07906</name>
</gene>
<evidence type="ECO:0000313" key="3">
    <source>
        <dbReference type="EMBL" id="GAB1317696.1"/>
    </source>
</evidence>
<feature type="compositionally biased region" description="Low complexity" evidence="2">
    <location>
        <begin position="190"/>
        <end position="214"/>
    </location>
</feature>
<evidence type="ECO:0000313" key="4">
    <source>
        <dbReference type="Proteomes" id="UP001628179"/>
    </source>
</evidence>
<name>A0ABQ0GIW5_9PEZI</name>
<evidence type="ECO:0000256" key="1">
    <source>
        <dbReference type="SAM" id="Coils"/>
    </source>
</evidence>
<dbReference type="RefSeq" id="XP_070919427.1">
    <property type="nucleotide sequence ID" value="XM_071063326.1"/>
</dbReference>
<protein>
    <submittedName>
        <fullName evidence="3">Circumsporozoite protein</fullName>
    </submittedName>
</protein>
<proteinExistence type="predicted"/>
<feature type="compositionally biased region" description="Low complexity" evidence="2">
    <location>
        <begin position="229"/>
        <end position="268"/>
    </location>
</feature>
<feature type="compositionally biased region" description="Gly residues" evidence="2">
    <location>
        <begin position="178"/>
        <end position="189"/>
    </location>
</feature>
<dbReference type="EMBL" id="BAAFSV010000004">
    <property type="protein sequence ID" value="GAB1317696.1"/>
    <property type="molecule type" value="Genomic_DNA"/>
</dbReference>
<accession>A0ABQ0GIW5</accession>
<feature type="coiled-coil region" evidence="1">
    <location>
        <begin position="329"/>
        <end position="356"/>
    </location>
</feature>
<feature type="region of interest" description="Disordered" evidence="2">
    <location>
        <begin position="229"/>
        <end position="269"/>
    </location>
</feature>
<comment type="caution">
    <text evidence="3">The sequence shown here is derived from an EMBL/GenBank/DDBJ whole genome shotgun (WGS) entry which is preliminary data.</text>
</comment>
<keyword evidence="1" id="KW-0175">Coiled coil</keyword>
<dbReference type="Proteomes" id="UP001628179">
    <property type="component" value="Unassembled WGS sequence"/>
</dbReference>